<dbReference type="KEGG" id="mut:GVT53_16435"/>
<gene>
    <name evidence="1" type="ORF">GVT53_16435</name>
</gene>
<proteinExistence type="predicted"/>
<keyword evidence="2" id="KW-1185">Reference proteome</keyword>
<reference evidence="1 2" key="1">
    <citation type="submission" date="2020-02" db="EMBL/GenBank/DDBJ databases">
        <title>Complete genome of Muricauda sp. 501str8.</title>
        <authorList>
            <person name="Dong B."/>
            <person name="Zhu S."/>
            <person name="Yang J."/>
            <person name="Chen J."/>
        </authorList>
    </citation>
    <scope>NUCLEOTIDE SEQUENCE [LARGE SCALE GENOMIC DNA]</scope>
    <source>
        <strain evidence="1 2">501str8</strain>
    </source>
</reference>
<evidence type="ECO:0000313" key="1">
    <source>
        <dbReference type="EMBL" id="QII46199.1"/>
    </source>
</evidence>
<accession>A0A6G7J6E6</accession>
<dbReference type="Proteomes" id="UP000502928">
    <property type="component" value="Chromosome"/>
</dbReference>
<evidence type="ECO:0000313" key="2">
    <source>
        <dbReference type="Proteomes" id="UP000502928"/>
    </source>
</evidence>
<dbReference type="PROSITE" id="PS51257">
    <property type="entry name" value="PROKAR_LIPOPROTEIN"/>
    <property type="match status" value="1"/>
</dbReference>
<dbReference type="AlphaFoldDB" id="A0A6G7J6E6"/>
<name>A0A6G7J6E6_9FLAO</name>
<sequence length="191" mass="22000">MQKEKNVHKMISKAKSLFMLVLVYFVTMSCNTMKINPSNEAYEVINSYYGSNGQKSFAKKTVDICQYTKGLDNLSAWQEANNDLGNYDRPKVDFQSMFSNEEFISVIREFVNQSTVQQRLDKNKLNGNIKLSQKAKSSISFPYIFTNNGTKYALMYEETYEGPESAAGGITIFRFEDGAWEDIFYLHLWIS</sequence>
<dbReference type="EMBL" id="CP049616">
    <property type="protein sequence ID" value="QII46199.1"/>
    <property type="molecule type" value="Genomic_DNA"/>
</dbReference>
<protein>
    <submittedName>
        <fullName evidence="1">Uncharacterized protein</fullName>
    </submittedName>
</protein>
<organism evidence="1 2">
    <name type="scientific">Flagellimonas oceani</name>
    <dbReference type="NCBI Taxonomy" id="2698672"/>
    <lineage>
        <taxon>Bacteria</taxon>
        <taxon>Pseudomonadati</taxon>
        <taxon>Bacteroidota</taxon>
        <taxon>Flavobacteriia</taxon>
        <taxon>Flavobacteriales</taxon>
        <taxon>Flavobacteriaceae</taxon>
        <taxon>Flagellimonas</taxon>
    </lineage>
</organism>
<dbReference type="RefSeq" id="WP_166249576.1">
    <property type="nucleotide sequence ID" value="NZ_CP049616.1"/>
</dbReference>